<feature type="transmembrane region" description="Helical" evidence="2">
    <location>
        <begin position="288"/>
        <end position="306"/>
    </location>
</feature>
<proteinExistence type="predicted"/>
<feature type="transmembrane region" description="Helical" evidence="2">
    <location>
        <begin position="642"/>
        <end position="668"/>
    </location>
</feature>
<gene>
    <name evidence="3" type="ORF">SAMN06272737_12518</name>
</gene>
<feature type="transmembrane region" description="Helical" evidence="2">
    <location>
        <begin position="765"/>
        <end position="788"/>
    </location>
</feature>
<sequence length="925" mass="95315">MGENAVLAPPAAAGEDPVSRERTDGDGTTRAAEAAVHRLAEGAELLGVFPDSGYEEPKYLLRRSDGQVMQLPRLLYRVAGSLDGRTAREIATDLSAEFGMDLTAEDVSYLVTDRLRPVGVIAPEAHEIPAADDGGDGSGDTAGSASPAPVKSDPLLALRYRVDVVPAGAAWRIAGMFGPLFARPVWVAALAVFIGLDVLIISQGGLLDQFTAGLLQMVHQPVLILVVFALAMVSGAFHEFGHVTACRYGGGTPGGMGVGLYLVWPAFYSTVTDSYRLSRVGRLRTDLGGPYFDAIFMAGMSGLYLATGEPWLLVALIGMHVETAYQFIPSVRFDGFFILADLVGVPDLFGFVGPVLTSLVPGRPTHPKVRELRPKARRVIVLWVAVTVPLLVLGLSVFLIAAPIVLPVLWQAMQDYLHSVDAAIRTGDVLTTTLHVLQLFFLVLPWLGGVLGIWILLQVLHRLAARRWPRLAVPAATLARVRGVLALAGVGCLAAAVVVRVAVVAGSLPPSPGESRLVASALAGVTGASSAPSVGPAEFLAREQLVGYAGLTGAFSRHSSVVTGGRELAVLATAVLVGCLVTLVFTRRLRPGAVGMVLAAVLVMGPAVSILATIGPGLLGAAWAAAGLLVLGLVAGRTGAVLGGLAITAGVLTAPVIAVLLVVGWLVVSGIRQRPIAGHAGSGPRHARPETAGDRIARWLISAVFLLAAGLIAYLGTRPGYLPGDPTVRTVVLLLGVLLVAAASWNRALRPLAAVAGSAVVLAALPWPAAGVALAVALCAVALLAALLSEASRVRPAAQRSHPLVRAAVAVPVLLVVVVGALFLPAAAPRPPTEAVAAWITGPEAGGGTVAVPAALWGQLIRDGVPPDRLVLEGSASADAAAWWLGTGDRDTGASPTATFGAGGTAVTVHPSPKAVEQQQAEAQQ</sequence>
<evidence type="ECO:0000313" key="3">
    <source>
        <dbReference type="EMBL" id="SNR78086.1"/>
    </source>
</evidence>
<keyword evidence="3" id="KW-0482">Metalloprotease</keyword>
<feature type="compositionally biased region" description="Low complexity" evidence="1">
    <location>
        <begin position="139"/>
        <end position="149"/>
    </location>
</feature>
<dbReference type="EMBL" id="FZNO01000025">
    <property type="protein sequence ID" value="SNR78086.1"/>
    <property type="molecule type" value="Genomic_DNA"/>
</dbReference>
<dbReference type="Proteomes" id="UP000198403">
    <property type="component" value="Unassembled WGS sequence"/>
</dbReference>
<keyword evidence="2" id="KW-1133">Transmembrane helix</keyword>
<dbReference type="GO" id="GO:0008237">
    <property type="term" value="F:metallopeptidase activity"/>
    <property type="evidence" value="ECO:0007669"/>
    <property type="project" value="UniProtKB-KW"/>
</dbReference>
<protein>
    <submittedName>
        <fullName evidence="3">Putative peptide zinc metalloprotease protein</fullName>
    </submittedName>
</protein>
<reference evidence="3 4" key="1">
    <citation type="submission" date="2017-06" db="EMBL/GenBank/DDBJ databases">
        <authorList>
            <person name="Kim H.J."/>
            <person name="Triplett B.A."/>
        </authorList>
    </citation>
    <scope>NUCLEOTIDE SEQUENCE [LARGE SCALE GENOMIC DNA]</scope>
    <source>
        <strain evidence="3 4">DSM 44272</strain>
    </source>
</reference>
<feature type="transmembrane region" description="Helical" evidence="2">
    <location>
        <begin position="185"/>
        <end position="206"/>
    </location>
</feature>
<feature type="transmembrane region" description="Helical" evidence="2">
    <location>
        <begin position="249"/>
        <end position="268"/>
    </location>
</feature>
<evidence type="ECO:0000256" key="1">
    <source>
        <dbReference type="SAM" id="MobiDB-lite"/>
    </source>
</evidence>
<feature type="compositionally biased region" description="Basic and acidic residues" evidence="1">
    <location>
        <begin position="17"/>
        <end position="27"/>
    </location>
</feature>
<feature type="transmembrane region" description="Helical" evidence="2">
    <location>
        <begin position="439"/>
        <end position="460"/>
    </location>
</feature>
<evidence type="ECO:0000313" key="4">
    <source>
        <dbReference type="Proteomes" id="UP000198403"/>
    </source>
</evidence>
<dbReference type="OrthoDB" id="4640801at2"/>
<keyword evidence="3" id="KW-0378">Hydrolase</keyword>
<dbReference type="GO" id="GO:0006508">
    <property type="term" value="P:proteolysis"/>
    <property type="evidence" value="ECO:0007669"/>
    <property type="project" value="UniProtKB-KW"/>
</dbReference>
<keyword evidence="4" id="KW-1185">Reference proteome</keyword>
<name>A0A238Z3Y1_9ACTN</name>
<dbReference type="AlphaFoldDB" id="A0A238Z3Y1"/>
<keyword evidence="2" id="KW-0812">Transmembrane</keyword>
<accession>A0A238Z3Y1</accession>
<keyword evidence="3" id="KW-0645">Protease</keyword>
<feature type="transmembrane region" description="Helical" evidence="2">
    <location>
        <begin position="809"/>
        <end position="828"/>
    </location>
</feature>
<feature type="region of interest" description="Disordered" evidence="1">
    <location>
        <begin position="1"/>
        <end position="30"/>
    </location>
</feature>
<keyword evidence="2" id="KW-0472">Membrane</keyword>
<dbReference type="RefSeq" id="WP_089338169.1">
    <property type="nucleotide sequence ID" value="NZ_FZNO01000025.1"/>
</dbReference>
<organism evidence="3 4">
    <name type="scientific">Blastococcus mobilis</name>
    <dbReference type="NCBI Taxonomy" id="1938746"/>
    <lineage>
        <taxon>Bacteria</taxon>
        <taxon>Bacillati</taxon>
        <taxon>Actinomycetota</taxon>
        <taxon>Actinomycetes</taxon>
        <taxon>Geodermatophilales</taxon>
        <taxon>Geodermatophilaceae</taxon>
        <taxon>Blastococcus</taxon>
    </lineage>
</organism>
<feature type="transmembrane region" description="Helical" evidence="2">
    <location>
        <begin position="218"/>
        <end position="237"/>
    </location>
</feature>
<feature type="transmembrane region" description="Helical" evidence="2">
    <location>
        <begin position="593"/>
        <end position="612"/>
    </location>
</feature>
<feature type="region of interest" description="Disordered" evidence="1">
    <location>
        <begin position="128"/>
        <end position="149"/>
    </location>
</feature>
<feature type="transmembrane region" description="Helical" evidence="2">
    <location>
        <begin position="727"/>
        <end position="745"/>
    </location>
</feature>
<evidence type="ECO:0000256" key="2">
    <source>
        <dbReference type="SAM" id="Phobius"/>
    </source>
</evidence>
<feature type="region of interest" description="Disordered" evidence="1">
    <location>
        <begin position="894"/>
        <end position="925"/>
    </location>
</feature>
<feature type="transmembrane region" description="Helical" evidence="2">
    <location>
        <begin position="481"/>
        <end position="503"/>
    </location>
</feature>
<feature type="transmembrane region" description="Helical" evidence="2">
    <location>
        <begin position="618"/>
        <end position="635"/>
    </location>
</feature>
<feature type="transmembrane region" description="Helical" evidence="2">
    <location>
        <begin position="696"/>
        <end position="715"/>
    </location>
</feature>
<feature type="transmembrane region" description="Helical" evidence="2">
    <location>
        <begin position="568"/>
        <end position="586"/>
    </location>
</feature>
<feature type="transmembrane region" description="Helical" evidence="2">
    <location>
        <begin position="335"/>
        <end position="360"/>
    </location>
</feature>
<feature type="transmembrane region" description="Helical" evidence="2">
    <location>
        <begin position="380"/>
        <end position="410"/>
    </location>
</feature>